<evidence type="ECO:0000313" key="3">
    <source>
        <dbReference type="Proteomes" id="UP000070700"/>
    </source>
</evidence>
<accession>A0A194XL05</accession>
<evidence type="ECO:0000259" key="1">
    <source>
        <dbReference type="Pfam" id="PF06985"/>
    </source>
</evidence>
<proteinExistence type="predicted"/>
<protein>
    <submittedName>
        <fullName evidence="2">HET-domain-containing protein</fullName>
    </submittedName>
</protein>
<feature type="domain" description="Heterokaryon incompatibility" evidence="1">
    <location>
        <begin position="258"/>
        <end position="402"/>
    </location>
</feature>
<reference evidence="2 3" key="1">
    <citation type="submission" date="2015-10" db="EMBL/GenBank/DDBJ databases">
        <title>Full genome of DAOMC 229536 Phialocephala scopiformis, a fungal endophyte of spruce producing the potent anti-insectan compound rugulosin.</title>
        <authorList>
            <consortium name="DOE Joint Genome Institute"/>
            <person name="Walker A.K."/>
            <person name="Frasz S.L."/>
            <person name="Seifert K.A."/>
            <person name="Miller J.D."/>
            <person name="Mondo S.J."/>
            <person name="Labutti K."/>
            <person name="Lipzen A."/>
            <person name="Dockter R."/>
            <person name="Kennedy M."/>
            <person name="Grigoriev I.V."/>
            <person name="Spatafora J.W."/>
        </authorList>
    </citation>
    <scope>NUCLEOTIDE SEQUENCE [LARGE SCALE GENOMIC DNA]</scope>
    <source>
        <strain evidence="2 3">CBS 120377</strain>
    </source>
</reference>
<dbReference type="OrthoDB" id="8300194at2759"/>
<dbReference type="Pfam" id="PF06985">
    <property type="entry name" value="HET"/>
    <property type="match status" value="1"/>
</dbReference>
<dbReference type="InterPro" id="IPR010730">
    <property type="entry name" value="HET"/>
</dbReference>
<dbReference type="EMBL" id="KQ947409">
    <property type="protein sequence ID" value="KUJ20858.1"/>
    <property type="molecule type" value="Genomic_DNA"/>
</dbReference>
<dbReference type="RefSeq" id="XP_018075213.1">
    <property type="nucleotide sequence ID" value="XM_018210578.1"/>
</dbReference>
<organism evidence="2 3">
    <name type="scientific">Mollisia scopiformis</name>
    <name type="common">Conifer needle endophyte fungus</name>
    <name type="synonym">Phialocephala scopiformis</name>
    <dbReference type="NCBI Taxonomy" id="149040"/>
    <lineage>
        <taxon>Eukaryota</taxon>
        <taxon>Fungi</taxon>
        <taxon>Dikarya</taxon>
        <taxon>Ascomycota</taxon>
        <taxon>Pezizomycotina</taxon>
        <taxon>Leotiomycetes</taxon>
        <taxon>Helotiales</taxon>
        <taxon>Mollisiaceae</taxon>
        <taxon>Mollisia</taxon>
    </lineage>
</organism>
<sequence length="719" mass="80856">MTLPYFLLQRHGLRFQTLEGSSVERTTTSNSDLVAQSTKIHGSKKCEPQPPSDGKLCSYCTELMRKASKDRDDGKDGFRHYALLTDLRNSSADCSMCFALLQTFDPEDVAAAILPILEHEVWRLACRDKTFNFFRYSARVRNFTLGGLYRSKKDFREKENGDEYCSGRTLVFCIGDGPVSRRPFWTSGSIPDAFFERITTPVLSEWIKDCNEGFEHAACHSRSENVQTPLPTRVLDVGPFLSGIEAKVILSSGRTGRYIALSHCWGTHQPLTTTSASLPERMVGISQEQLPPTFWHAIQVTRKLGIKYLWIDSLCIIQGDREDWGSEAVKMGDVYHNAYITIAAAAATNSLGGLFWPCKQASSFYADEGVPIRWKCQDRTHSTNIWPIYDSPLGRRAWTLQEALLSTRVIHFGEDQLYWECASKRCSEDGAVNVLHEKTYLSLRPSKDTPITFAMLGGAKIERVHANWMSMAMTYSRRQITQLGDKIPALVGITAFSKSLTGDFHLLGLWRSTLHADLLWQIPKGDAKAMPSDIGLPSWSWLSVNGAIDYPEYFSRSNPEMELIRSHIEWTGVENVSRISIAELVISGRLNNATLLRGTGKRPTKGTRKGAFTLQMRNETHNSMCIGKARVDCDDGIAELSVWCLLVQTTPENGKRPRYFEVLLLDPVDIDGGKYRRVGTGAFRDSKELWNRQNDESSGVSQLLIAPFDGVKRIKFVLI</sequence>
<dbReference type="PANTHER" id="PTHR33112:SF16">
    <property type="entry name" value="HETEROKARYON INCOMPATIBILITY DOMAIN-CONTAINING PROTEIN"/>
    <property type="match status" value="1"/>
</dbReference>
<dbReference type="Proteomes" id="UP000070700">
    <property type="component" value="Unassembled WGS sequence"/>
</dbReference>
<dbReference type="GeneID" id="28820304"/>
<dbReference type="InParanoid" id="A0A194XL05"/>
<dbReference type="STRING" id="149040.A0A194XL05"/>
<dbReference type="PANTHER" id="PTHR33112">
    <property type="entry name" value="DOMAIN PROTEIN, PUTATIVE-RELATED"/>
    <property type="match status" value="1"/>
</dbReference>
<name>A0A194XL05_MOLSC</name>
<gene>
    <name evidence="2" type="ORF">LY89DRAFT_611326</name>
</gene>
<dbReference type="AlphaFoldDB" id="A0A194XL05"/>
<keyword evidence="3" id="KW-1185">Reference proteome</keyword>
<dbReference type="KEGG" id="psco:LY89DRAFT_611326"/>
<evidence type="ECO:0000313" key="2">
    <source>
        <dbReference type="EMBL" id="KUJ20858.1"/>
    </source>
</evidence>